<reference evidence="2" key="1">
    <citation type="submission" date="2020-10" db="EMBL/GenBank/DDBJ databases">
        <authorList>
            <person name="Castelo-Branco R."/>
            <person name="Eusebio N."/>
            <person name="Adriana R."/>
            <person name="Vieira A."/>
            <person name="Brugerolle De Fraissinette N."/>
            <person name="Rezende De Castro R."/>
            <person name="Schneider M.P."/>
            <person name="Vasconcelos V."/>
            <person name="Leao P.N."/>
        </authorList>
    </citation>
    <scope>NUCLEOTIDE SEQUENCE</scope>
    <source>
        <strain evidence="2">LEGE 07310</strain>
    </source>
</reference>
<evidence type="ECO:0000313" key="2">
    <source>
        <dbReference type="EMBL" id="MBE9078909.1"/>
    </source>
</evidence>
<proteinExistence type="predicted"/>
<keyword evidence="3" id="KW-1185">Reference proteome</keyword>
<dbReference type="EMBL" id="JADEXG010000043">
    <property type="protein sequence ID" value="MBE9078909.1"/>
    <property type="molecule type" value="Genomic_DNA"/>
</dbReference>
<dbReference type="Pfam" id="PF05168">
    <property type="entry name" value="HEPN"/>
    <property type="match status" value="1"/>
</dbReference>
<dbReference type="InterPro" id="IPR007842">
    <property type="entry name" value="HEPN_dom"/>
</dbReference>
<protein>
    <submittedName>
        <fullName evidence="2">HEPN domain-containing protein</fullName>
    </submittedName>
</protein>
<gene>
    <name evidence="2" type="ORF">IQ241_16685</name>
</gene>
<dbReference type="Proteomes" id="UP000636505">
    <property type="component" value="Unassembled WGS sequence"/>
</dbReference>
<name>A0A8J7AQR5_9CYAN</name>
<dbReference type="Gene3D" id="1.20.120.330">
    <property type="entry name" value="Nucleotidyltransferases domain 2"/>
    <property type="match status" value="1"/>
</dbReference>
<evidence type="ECO:0000259" key="1">
    <source>
        <dbReference type="PROSITE" id="PS50910"/>
    </source>
</evidence>
<accession>A0A8J7AQR5</accession>
<evidence type="ECO:0000313" key="3">
    <source>
        <dbReference type="Proteomes" id="UP000636505"/>
    </source>
</evidence>
<comment type="caution">
    <text evidence="2">The sequence shown here is derived from an EMBL/GenBank/DDBJ whole genome shotgun (WGS) entry which is preliminary data.</text>
</comment>
<dbReference type="SMART" id="SM00748">
    <property type="entry name" value="HEPN"/>
    <property type="match status" value="1"/>
</dbReference>
<dbReference type="AlphaFoldDB" id="A0A8J7AQR5"/>
<dbReference type="RefSeq" id="WP_193909233.1">
    <property type="nucleotide sequence ID" value="NZ_JADEXG010000043.1"/>
</dbReference>
<dbReference type="SUPFAM" id="SSF81593">
    <property type="entry name" value="Nucleotidyltransferase substrate binding subunit/domain"/>
    <property type="match status" value="1"/>
</dbReference>
<sequence>MSDLKQARMLLLVAQRDLRALRGMIDASVFADEVFGFHAQQSAEKALKAWLATLGDVYPQTHDLGVLLQRLENYECEVTEFWELLELNPFAVQMRYDLIETDDLKVNRDDLLKRIELLENTVKSVIDSQPENSSILSKPT</sequence>
<feature type="domain" description="HEPN" evidence="1">
    <location>
        <begin position="11"/>
        <end position="121"/>
    </location>
</feature>
<dbReference type="PROSITE" id="PS50910">
    <property type="entry name" value="HEPN"/>
    <property type="match status" value="1"/>
</dbReference>
<organism evidence="2 3">
    <name type="scientific">Vasconcelosia minhoensis LEGE 07310</name>
    <dbReference type="NCBI Taxonomy" id="915328"/>
    <lineage>
        <taxon>Bacteria</taxon>
        <taxon>Bacillati</taxon>
        <taxon>Cyanobacteriota</taxon>
        <taxon>Cyanophyceae</taxon>
        <taxon>Nodosilineales</taxon>
        <taxon>Cymatolegaceae</taxon>
        <taxon>Vasconcelosia</taxon>
        <taxon>Vasconcelosia minhoensis</taxon>
    </lineage>
</organism>